<dbReference type="InterPro" id="IPR038765">
    <property type="entry name" value="Papain-like_cys_pep_sf"/>
</dbReference>
<keyword evidence="4" id="KW-0378">Hydrolase</keyword>
<dbReference type="GO" id="GO:0008234">
    <property type="term" value="F:cysteine-type peptidase activity"/>
    <property type="evidence" value="ECO:0007669"/>
    <property type="project" value="UniProtKB-KW"/>
</dbReference>
<feature type="active site" description="Nucleophile" evidence="6">
    <location>
        <position position="183"/>
    </location>
</feature>
<keyword evidence="5" id="KW-0788">Thiol protease</keyword>
<dbReference type="EMBL" id="FOIQ01000003">
    <property type="protein sequence ID" value="SEW07670.1"/>
    <property type="molecule type" value="Genomic_DNA"/>
</dbReference>
<gene>
    <name evidence="9" type="ORF">SAMN04487850_1499</name>
</gene>
<evidence type="ECO:0000313" key="10">
    <source>
        <dbReference type="Proteomes" id="UP000199373"/>
    </source>
</evidence>
<feature type="chain" id="PRO_5011738389" evidence="7">
    <location>
        <begin position="21"/>
        <end position="958"/>
    </location>
</feature>
<evidence type="ECO:0000256" key="1">
    <source>
        <dbReference type="ARBA" id="ARBA00009693"/>
    </source>
</evidence>
<accession>A0A1I0P143</accession>
<dbReference type="Proteomes" id="UP000199373">
    <property type="component" value="Unassembled WGS sequence"/>
</dbReference>
<protein>
    <submittedName>
        <fullName evidence="9">Peptidase C10 family protein</fullName>
    </submittedName>
</protein>
<evidence type="ECO:0000256" key="2">
    <source>
        <dbReference type="ARBA" id="ARBA00022670"/>
    </source>
</evidence>
<dbReference type="InterPro" id="IPR000200">
    <property type="entry name" value="Peptidase_C10"/>
</dbReference>
<dbReference type="InterPro" id="IPR025896">
    <property type="entry name" value="Spi_Prtas-inh"/>
</dbReference>
<evidence type="ECO:0000256" key="3">
    <source>
        <dbReference type="ARBA" id="ARBA00022729"/>
    </source>
</evidence>
<dbReference type="GO" id="GO:0006508">
    <property type="term" value="P:proteolysis"/>
    <property type="evidence" value="ECO:0007669"/>
    <property type="project" value="UniProtKB-KW"/>
</dbReference>
<evidence type="ECO:0000256" key="4">
    <source>
        <dbReference type="ARBA" id="ARBA00022801"/>
    </source>
</evidence>
<dbReference type="Pfam" id="PF01640">
    <property type="entry name" value="Peptidase_C10"/>
    <property type="match status" value="1"/>
</dbReference>
<dbReference type="PRINTS" id="PR00797">
    <property type="entry name" value="STREPTOPAIN"/>
</dbReference>
<sequence length="958" mass="107757">MVKRLLFLFVLALLTLNVMAQQITEQQAKERALRYLASNSAAKTRGLNANATTRLDATKVEAQSIYAFNIDGGGYVIASADSRSLPVLGYSAKGKIDWEKMPENMRVWLKSYDAAMKTLGNRNDFVDGVFQHAIKVKKTRAERAPINPLLKTTWDQGFPYNNKVPLYEGANPDYEGEASYVGCIATAMAQIMNYHKWPRAATSEIPAYDLKTAYQNKEKIWHIEALPSVTFDWDNMLDTYVVPNYELKRYEIQGTKAQQDAVATLMRYCSQSVYMGYSPEGSYSDAQEVVEALVKYFGYDPALRSVKRVCCGIDEWEQMIYDELAEGRPVQYSGDTDETGHSFVCDGYDGNGLFHINWGWEGTDDGYFALAVLNPYNNTSAGASSSRIGFCMGQDVIIGVKPAPEGTYSQTAIPQVWLNELDPISVEGQDTVRFSYKFRSYSYDHILVDFALGTREEDGTLKPIYKGDPSDSIVYNRSLNFHEVWIDSTLFKPGDIQVLYPMLKFPNIPGSDWHLVGSLEYNVIAGRTDDNRFFLFRMSPDLDIKKIGFTGGPARVAMGNEITATIYNNGPFESTMPLVLIPYYFGDVKLDDITDDTPYSEGDPLLSGVYLRVKESADVTFGFKPMRGGIVYLALCLPDGTALADCVVEVENLMGTYDEYVENSSYYEQKDTYDGDYQATTVEDDGEVHLGHLVYHVNFTDIPDVTVPNVKPSDSIYLHARISDAAENCQMTYKREEKAVYDYLVALPEKAKDGSYKFSFDIEHEIRRGGWYYVWSYINEKIYWENREDLSSCEKYKEFIVRDEPSIRLVGDTAVASGQPLSLELHLTTGYPYTPTDFTGSEKARYTLYDVVDNGQLTERRSGSQTLSFAKGERLMAVVDTMMVGGTLPDGNYLLRVSSDWSPLGTRDIHLSVGSTGIKNVARDKAPVAYTDLRGVRREGRPNRKGIYVRDGKKVVVK</sequence>
<dbReference type="Gene3D" id="3.90.70.50">
    <property type="entry name" value="Peptidase C10, streptopain"/>
    <property type="match status" value="1"/>
</dbReference>
<evidence type="ECO:0000313" key="9">
    <source>
        <dbReference type="EMBL" id="SEW07670.1"/>
    </source>
</evidence>
<feature type="active site" description="Proton acceptor" evidence="6">
    <location>
        <position position="341"/>
    </location>
</feature>
<reference evidence="9 10" key="1">
    <citation type="submission" date="2016-10" db="EMBL/GenBank/DDBJ databases">
        <authorList>
            <person name="de Groot N.N."/>
        </authorList>
    </citation>
    <scope>NUCLEOTIDE SEQUENCE [LARGE SCALE GENOMIC DNA]</scope>
    <source>
        <strain evidence="9 10">TC2-24</strain>
    </source>
</reference>
<organism evidence="9 10">
    <name type="scientific">Prevotella aff. ruminicola Tc2-24</name>
    <dbReference type="NCBI Taxonomy" id="81582"/>
    <lineage>
        <taxon>Bacteria</taxon>
        <taxon>Pseudomonadati</taxon>
        <taxon>Bacteroidota</taxon>
        <taxon>Bacteroidia</taxon>
        <taxon>Bacteroidales</taxon>
        <taxon>Prevotellaceae</taxon>
        <taxon>Prevotella</taxon>
    </lineage>
</organism>
<dbReference type="SUPFAM" id="SSF54001">
    <property type="entry name" value="Cysteine proteinases"/>
    <property type="match status" value="1"/>
</dbReference>
<evidence type="ECO:0000256" key="5">
    <source>
        <dbReference type="ARBA" id="ARBA00022807"/>
    </source>
</evidence>
<keyword evidence="3 7" id="KW-0732">Signal</keyword>
<evidence type="ECO:0000256" key="7">
    <source>
        <dbReference type="SAM" id="SignalP"/>
    </source>
</evidence>
<keyword evidence="2" id="KW-0645">Protease</keyword>
<keyword evidence="10" id="KW-1185">Reference proteome</keyword>
<feature type="signal peptide" evidence="7">
    <location>
        <begin position="1"/>
        <end position="20"/>
    </location>
</feature>
<name>A0A1I0P143_9BACT</name>
<evidence type="ECO:0000259" key="8">
    <source>
        <dbReference type="Pfam" id="PF13734"/>
    </source>
</evidence>
<evidence type="ECO:0000256" key="6">
    <source>
        <dbReference type="PIRSR" id="PIRSR600200-1"/>
    </source>
</evidence>
<proteinExistence type="inferred from homology"/>
<comment type="similarity">
    <text evidence="1">Belongs to the peptidase C10 family.</text>
</comment>
<dbReference type="InterPro" id="IPR044934">
    <property type="entry name" value="Streptopain_sf"/>
</dbReference>
<dbReference type="Pfam" id="PF13734">
    <property type="entry name" value="Inhibitor_I69"/>
    <property type="match status" value="1"/>
</dbReference>
<feature type="domain" description="Spi protease inhibitor" evidence="8">
    <location>
        <begin position="20"/>
        <end position="115"/>
    </location>
</feature>
<dbReference type="AlphaFoldDB" id="A0A1I0P143"/>
<dbReference type="RefSeq" id="WP_091915670.1">
    <property type="nucleotide sequence ID" value="NZ_FOIQ01000003.1"/>
</dbReference>